<proteinExistence type="predicted"/>
<keyword evidence="3" id="KW-0472">Membrane</keyword>
<evidence type="ECO:0000256" key="3">
    <source>
        <dbReference type="SAM" id="Phobius"/>
    </source>
</evidence>
<feature type="coiled-coil region" evidence="1">
    <location>
        <begin position="312"/>
        <end position="360"/>
    </location>
</feature>
<feature type="transmembrane region" description="Helical" evidence="3">
    <location>
        <begin position="102"/>
        <end position="124"/>
    </location>
</feature>
<evidence type="ECO:0008006" key="6">
    <source>
        <dbReference type="Google" id="ProtNLM"/>
    </source>
</evidence>
<feature type="transmembrane region" description="Helical" evidence="3">
    <location>
        <begin position="432"/>
        <end position="455"/>
    </location>
</feature>
<keyword evidence="3" id="KW-0812">Transmembrane</keyword>
<feature type="compositionally biased region" description="Low complexity" evidence="2">
    <location>
        <begin position="36"/>
        <end position="76"/>
    </location>
</feature>
<evidence type="ECO:0000313" key="5">
    <source>
        <dbReference type="Proteomes" id="UP000193862"/>
    </source>
</evidence>
<keyword evidence="1" id="KW-0175">Coiled coil</keyword>
<evidence type="ECO:0000313" key="4">
    <source>
        <dbReference type="EMBL" id="SLN15374.1"/>
    </source>
</evidence>
<accession>A0A1Y5RE31</accession>
<dbReference type="Proteomes" id="UP000193862">
    <property type="component" value="Unassembled WGS sequence"/>
</dbReference>
<feature type="region of interest" description="Disordered" evidence="2">
    <location>
        <begin position="1"/>
        <end position="87"/>
    </location>
</feature>
<dbReference type="GO" id="GO:0005886">
    <property type="term" value="C:plasma membrane"/>
    <property type="evidence" value="ECO:0007669"/>
    <property type="project" value="TreeGrafter"/>
</dbReference>
<feature type="compositionally biased region" description="Low complexity" evidence="2">
    <location>
        <begin position="1"/>
        <end position="29"/>
    </location>
</feature>
<evidence type="ECO:0000256" key="2">
    <source>
        <dbReference type="SAM" id="MobiDB-lite"/>
    </source>
</evidence>
<organism evidence="4 5">
    <name type="scientific">Aquimixticola soesokkakensis</name>
    <dbReference type="NCBI Taxonomy" id="1519096"/>
    <lineage>
        <taxon>Bacteria</taxon>
        <taxon>Pseudomonadati</taxon>
        <taxon>Pseudomonadota</taxon>
        <taxon>Alphaproteobacteria</taxon>
        <taxon>Rhodobacterales</taxon>
        <taxon>Paracoccaceae</taxon>
        <taxon>Aquimixticola</taxon>
    </lineage>
</organism>
<keyword evidence="5" id="KW-1185">Reference proteome</keyword>
<dbReference type="OrthoDB" id="7800844at2"/>
<dbReference type="RefSeq" id="WP_085835020.1">
    <property type="nucleotide sequence ID" value="NZ_FWFS01000001.1"/>
</dbReference>
<dbReference type="PANTHER" id="PTHR32309:SF13">
    <property type="entry name" value="FERRIC ENTEROBACTIN TRANSPORT PROTEIN FEPE"/>
    <property type="match status" value="1"/>
</dbReference>
<protein>
    <recommendedName>
        <fullName evidence="6">Chain length determinant protein</fullName>
    </recommendedName>
</protein>
<reference evidence="4 5" key="1">
    <citation type="submission" date="2017-03" db="EMBL/GenBank/DDBJ databases">
        <authorList>
            <person name="Afonso C.L."/>
            <person name="Miller P.J."/>
            <person name="Scott M.A."/>
            <person name="Spackman E."/>
            <person name="Goraichik I."/>
            <person name="Dimitrov K.M."/>
            <person name="Suarez D.L."/>
            <person name="Swayne D.E."/>
        </authorList>
    </citation>
    <scope>NUCLEOTIDE SEQUENCE [LARGE SCALE GENOMIC DNA]</scope>
    <source>
        <strain evidence="4 5">CECT 8620</strain>
    </source>
</reference>
<dbReference type="GO" id="GO:0004713">
    <property type="term" value="F:protein tyrosine kinase activity"/>
    <property type="evidence" value="ECO:0007669"/>
    <property type="project" value="TreeGrafter"/>
</dbReference>
<sequence>MANDNAPGPAAQPAKPAAKAAAKPAPAQAAGGGAQPAGQAAPAQQPPSNQRPNPNQPPAQKAGPNAGPNAGANAGQPPRPAPSAVARLKMAGPAQVRSRHRWILGSFLAIVALPALVIGLYLWLVAEDQFASTVGFSVRSEESTSALDILGGLTSVSGSSSSDMGILYEYLRSQELIAEMNAEIGIAQMWAKPEHDFWFAFRMGGTIEDLMAYWQRMIEVQYDSSGGLIEVRVLAFAPEDATLIAQTLFEKCAQMVNELSAIGREDSVRYAREDLNLSLDRLKEARSAMTLFRNDNLLVDPTADAQLQISVIATLSQQLTEARVELELLRDNSSDTDPRVASAQRRVDVIEQQIAEQRGTFRSGQTGGRPLADIINEYEGLQVDHEFAQTTYLAALTAYDSALAEAQRKSRYLGAYVLPTLAERAQFPQRGVLLALATLFLFLTWSIGLLISYSLRDRK</sequence>
<name>A0A1Y5RE31_9RHOB</name>
<dbReference type="PANTHER" id="PTHR32309">
    <property type="entry name" value="TYROSINE-PROTEIN KINASE"/>
    <property type="match status" value="1"/>
</dbReference>
<dbReference type="AlphaFoldDB" id="A0A1Y5RE31"/>
<keyword evidence="3" id="KW-1133">Transmembrane helix</keyword>
<dbReference type="InterPro" id="IPR050445">
    <property type="entry name" value="Bact_polysacc_biosynth/exp"/>
</dbReference>
<dbReference type="EMBL" id="FWFS01000001">
    <property type="protein sequence ID" value="SLN15374.1"/>
    <property type="molecule type" value="Genomic_DNA"/>
</dbReference>
<gene>
    <name evidence="4" type="ORF">AQS8620_00276</name>
</gene>
<evidence type="ECO:0000256" key="1">
    <source>
        <dbReference type="SAM" id="Coils"/>
    </source>
</evidence>